<name>A0AAV7K291_9METZ</name>
<feature type="transmembrane region" description="Helical" evidence="1">
    <location>
        <begin position="171"/>
        <end position="195"/>
    </location>
</feature>
<sequence>MIENGNSRSYSYRDQTATQEFDTHIANKCAWRVTRFIFTIVLVLLVTGASFGGSILTQYVLDKLQIPGLYDWQNELIQVLLIGVPLGIVVGILSFDFRAGLAVSLLTISSLYVAWETYLPNNESTGNGIFDFLLGNRFIYIYNYTTTESDGIRELAGMSLWGLVLTFPTGYILYSLGFGSTYAMSGSVIGSTYFIAEYVNTDLGALSCVGDKCAYYLWGFWIWLVLLFLSINRLCKTIRYVVSKSKQPTLLRCYHWCCYNRVYTALFEIFTFLFTLLLLASLVYFSLAEEDRVTKGQTISGLLVNILALVITQSYRTGKCVQDCLQKRKPKLRIRAPITRSIRVVTPPSRNDFRPPGYDQVVTGEHLIYPQISEAANCPQEIAIPPQEPVANQQLCQPIVENEQNVEEFPNCNERTTLVRERIGQQEKKPMLYDCYMCVYFFQKFFYTEILRTIQLLIDLVGGLAMGGVIALTIVAIVLGWNNPR</sequence>
<proteinExistence type="predicted"/>
<gene>
    <name evidence="2" type="ORF">LOD99_2769</name>
</gene>
<organism evidence="2 3">
    <name type="scientific">Oopsacas minuta</name>
    <dbReference type="NCBI Taxonomy" id="111878"/>
    <lineage>
        <taxon>Eukaryota</taxon>
        <taxon>Metazoa</taxon>
        <taxon>Porifera</taxon>
        <taxon>Hexactinellida</taxon>
        <taxon>Hexasterophora</taxon>
        <taxon>Lyssacinosida</taxon>
        <taxon>Leucopsacidae</taxon>
        <taxon>Oopsacas</taxon>
    </lineage>
</organism>
<evidence type="ECO:0000313" key="2">
    <source>
        <dbReference type="EMBL" id="KAI6654890.1"/>
    </source>
</evidence>
<keyword evidence="1" id="KW-1133">Transmembrane helix</keyword>
<keyword evidence="1" id="KW-0812">Transmembrane</keyword>
<evidence type="ECO:0000313" key="3">
    <source>
        <dbReference type="Proteomes" id="UP001165289"/>
    </source>
</evidence>
<feature type="transmembrane region" description="Helical" evidence="1">
    <location>
        <begin position="76"/>
        <end position="95"/>
    </location>
</feature>
<dbReference type="AlphaFoldDB" id="A0AAV7K291"/>
<keyword evidence="3" id="KW-1185">Reference proteome</keyword>
<feature type="transmembrane region" description="Helical" evidence="1">
    <location>
        <begin position="215"/>
        <end position="235"/>
    </location>
</feature>
<feature type="transmembrane region" description="Helical" evidence="1">
    <location>
        <begin position="456"/>
        <end position="481"/>
    </location>
</feature>
<protein>
    <submittedName>
        <fullName evidence="2">Uncharacterized protein</fullName>
    </submittedName>
</protein>
<feature type="transmembrane region" description="Helical" evidence="1">
    <location>
        <begin position="262"/>
        <end position="287"/>
    </location>
</feature>
<accession>A0AAV7K291</accession>
<keyword evidence="1" id="KW-0472">Membrane</keyword>
<dbReference type="EMBL" id="JAKMXF010000221">
    <property type="protein sequence ID" value="KAI6654890.1"/>
    <property type="molecule type" value="Genomic_DNA"/>
</dbReference>
<evidence type="ECO:0000256" key="1">
    <source>
        <dbReference type="SAM" id="Phobius"/>
    </source>
</evidence>
<comment type="caution">
    <text evidence="2">The sequence shown here is derived from an EMBL/GenBank/DDBJ whole genome shotgun (WGS) entry which is preliminary data.</text>
</comment>
<reference evidence="2 3" key="1">
    <citation type="journal article" date="2023" name="BMC Biol.">
        <title>The compact genome of the sponge Oopsacas minuta (Hexactinellida) is lacking key metazoan core genes.</title>
        <authorList>
            <person name="Santini S."/>
            <person name="Schenkelaars Q."/>
            <person name="Jourda C."/>
            <person name="Duchesne M."/>
            <person name="Belahbib H."/>
            <person name="Rocher C."/>
            <person name="Selva M."/>
            <person name="Riesgo A."/>
            <person name="Vervoort M."/>
            <person name="Leys S.P."/>
            <person name="Kodjabachian L."/>
            <person name="Le Bivic A."/>
            <person name="Borchiellini C."/>
            <person name="Claverie J.M."/>
            <person name="Renard E."/>
        </authorList>
    </citation>
    <scope>NUCLEOTIDE SEQUENCE [LARGE SCALE GENOMIC DNA]</scope>
    <source>
        <strain evidence="2">SPO-2</strain>
    </source>
</reference>
<feature type="transmembrane region" description="Helical" evidence="1">
    <location>
        <begin position="299"/>
        <end position="318"/>
    </location>
</feature>
<dbReference type="Proteomes" id="UP001165289">
    <property type="component" value="Unassembled WGS sequence"/>
</dbReference>
<feature type="transmembrane region" description="Helical" evidence="1">
    <location>
        <begin position="36"/>
        <end position="56"/>
    </location>
</feature>